<gene>
    <name evidence="1" type="ordered locus">Spea_0841</name>
</gene>
<keyword evidence="2" id="KW-1185">Reference proteome</keyword>
<proteinExistence type="predicted"/>
<dbReference type="KEGG" id="spl:Spea_0841"/>
<dbReference type="AlphaFoldDB" id="A8H0T1"/>
<organism evidence="1 2">
    <name type="scientific">Shewanella pealeana (strain ATCC 700345 / ANG-SQ1)</name>
    <dbReference type="NCBI Taxonomy" id="398579"/>
    <lineage>
        <taxon>Bacteria</taxon>
        <taxon>Pseudomonadati</taxon>
        <taxon>Pseudomonadota</taxon>
        <taxon>Gammaproteobacteria</taxon>
        <taxon>Alteromonadales</taxon>
        <taxon>Shewanellaceae</taxon>
        <taxon>Shewanella</taxon>
    </lineage>
</organism>
<name>A8H0T1_SHEPA</name>
<dbReference type="HOGENOM" id="CLU_3239543_0_0_6"/>
<protein>
    <submittedName>
        <fullName evidence="1">Uncharacterized protein</fullName>
    </submittedName>
</protein>
<evidence type="ECO:0000313" key="2">
    <source>
        <dbReference type="Proteomes" id="UP000002608"/>
    </source>
</evidence>
<dbReference type="EMBL" id="CP000851">
    <property type="protein sequence ID" value="ABV86168.1"/>
    <property type="molecule type" value="Genomic_DNA"/>
</dbReference>
<evidence type="ECO:0000313" key="1">
    <source>
        <dbReference type="EMBL" id="ABV86168.1"/>
    </source>
</evidence>
<dbReference type="eggNOG" id="ENOG5031H4H">
    <property type="taxonomic scope" value="Bacteria"/>
</dbReference>
<accession>A8H0T1</accession>
<sequence>MTNIEGEFICFREGKIIGLKPTKEPSPQAKLICEGWKMGKPIT</sequence>
<dbReference type="Proteomes" id="UP000002608">
    <property type="component" value="Chromosome"/>
</dbReference>
<reference evidence="1 2" key="1">
    <citation type="submission" date="2007-10" db="EMBL/GenBank/DDBJ databases">
        <title>Complete sequence of Shewanella pealeana ATCC 700345.</title>
        <authorList>
            <consortium name="US DOE Joint Genome Institute"/>
            <person name="Copeland A."/>
            <person name="Lucas S."/>
            <person name="Lapidus A."/>
            <person name="Barry K."/>
            <person name="Glavina del Rio T."/>
            <person name="Dalin E."/>
            <person name="Tice H."/>
            <person name="Pitluck S."/>
            <person name="Chertkov O."/>
            <person name="Brettin T."/>
            <person name="Bruce D."/>
            <person name="Detter J.C."/>
            <person name="Han C."/>
            <person name="Schmutz J."/>
            <person name="Larimer F."/>
            <person name="Land M."/>
            <person name="Hauser L."/>
            <person name="Kyrpides N."/>
            <person name="Kim E."/>
            <person name="Zhao J.-S.Z."/>
            <person name="Manno D."/>
            <person name="Hawari J."/>
            <person name="Richardson P."/>
        </authorList>
    </citation>
    <scope>NUCLEOTIDE SEQUENCE [LARGE SCALE GENOMIC DNA]</scope>
    <source>
        <strain evidence="2">ATCC 700345 / ANG-SQ1</strain>
    </source>
</reference>